<organism evidence="2 3">
    <name type="scientific">Rhodococcus daqingensis</name>
    <dbReference type="NCBI Taxonomy" id="2479363"/>
    <lineage>
        <taxon>Bacteria</taxon>
        <taxon>Bacillati</taxon>
        <taxon>Actinomycetota</taxon>
        <taxon>Actinomycetes</taxon>
        <taxon>Mycobacteriales</taxon>
        <taxon>Nocardiaceae</taxon>
        <taxon>Rhodococcus</taxon>
    </lineage>
</organism>
<dbReference type="RefSeq" id="WP_378409312.1">
    <property type="nucleotide sequence ID" value="NZ_JBHTCS010000030.1"/>
</dbReference>
<dbReference type="Proteomes" id="UP001596484">
    <property type="component" value="Unassembled WGS sequence"/>
</dbReference>
<dbReference type="Pfam" id="PF10824">
    <property type="entry name" value="T7SS_ESX_EspC"/>
    <property type="match status" value="1"/>
</dbReference>
<sequence length="105" mass="11723">MSDPLQVDPADLDAFSSRMRELAEQNESARDYLGEWLNLSTASGRIFFAVTEAIQKARDRLDANYAQLGKLAESSSTELSKNARMYRGQDQGNSGNLDRTYRGGR</sequence>
<feature type="region of interest" description="Disordered" evidence="1">
    <location>
        <begin position="75"/>
        <end position="105"/>
    </location>
</feature>
<gene>
    <name evidence="2" type="ORF">ACFQS9_25360</name>
</gene>
<accession>A0ABW2S668</accession>
<proteinExistence type="predicted"/>
<evidence type="ECO:0000256" key="1">
    <source>
        <dbReference type="SAM" id="MobiDB-lite"/>
    </source>
</evidence>
<keyword evidence="3" id="KW-1185">Reference proteome</keyword>
<comment type="caution">
    <text evidence="2">The sequence shown here is derived from an EMBL/GenBank/DDBJ whole genome shotgun (WGS) entry which is preliminary data.</text>
</comment>
<evidence type="ECO:0000313" key="3">
    <source>
        <dbReference type="Proteomes" id="UP001596484"/>
    </source>
</evidence>
<protein>
    <submittedName>
        <fullName evidence="2">Type VII secretion target</fullName>
    </submittedName>
</protein>
<reference evidence="3" key="1">
    <citation type="journal article" date="2019" name="Int. J. Syst. Evol. Microbiol.">
        <title>The Global Catalogue of Microorganisms (GCM) 10K type strain sequencing project: providing services to taxonomists for standard genome sequencing and annotation.</title>
        <authorList>
            <consortium name="The Broad Institute Genomics Platform"/>
            <consortium name="The Broad Institute Genome Sequencing Center for Infectious Disease"/>
            <person name="Wu L."/>
            <person name="Ma J."/>
        </authorList>
    </citation>
    <scope>NUCLEOTIDE SEQUENCE [LARGE SCALE GENOMIC DNA]</scope>
    <source>
        <strain evidence="3">ICMP 19430</strain>
    </source>
</reference>
<evidence type="ECO:0000313" key="2">
    <source>
        <dbReference type="EMBL" id="MFC7451229.1"/>
    </source>
</evidence>
<dbReference type="EMBL" id="JBHTCS010000030">
    <property type="protein sequence ID" value="MFC7451229.1"/>
    <property type="molecule type" value="Genomic_DNA"/>
</dbReference>
<name>A0ABW2S668_9NOCA</name>
<dbReference type="InterPro" id="IPR022536">
    <property type="entry name" value="EspC"/>
</dbReference>